<comment type="caution">
    <text evidence="1">The sequence shown here is derived from an EMBL/GenBank/DDBJ whole genome shotgun (WGS) entry which is preliminary data.</text>
</comment>
<reference evidence="1 2" key="1">
    <citation type="journal article" date="2015" name="Genome Announc.">
        <title>Expanding the biotechnology potential of lactobacilli through comparative genomics of 213 strains and associated genera.</title>
        <authorList>
            <person name="Sun Z."/>
            <person name="Harris H.M."/>
            <person name="McCann A."/>
            <person name="Guo C."/>
            <person name="Argimon S."/>
            <person name="Zhang W."/>
            <person name="Yang X."/>
            <person name="Jeffery I.B."/>
            <person name="Cooney J.C."/>
            <person name="Kagawa T.F."/>
            <person name="Liu W."/>
            <person name="Song Y."/>
            <person name="Salvetti E."/>
            <person name="Wrobel A."/>
            <person name="Rasinkangas P."/>
            <person name="Parkhill J."/>
            <person name="Rea M.C."/>
            <person name="O'Sullivan O."/>
            <person name="Ritari J."/>
            <person name="Douillard F.P."/>
            <person name="Paul Ross R."/>
            <person name="Yang R."/>
            <person name="Briner A.E."/>
            <person name="Felis G.E."/>
            <person name="de Vos W.M."/>
            <person name="Barrangou R."/>
            <person name="Klaenhammer T.R."/>
            <person name="Caufield P.W."/>
            <person name="Cui Y."/>
            <person name="Zhang H."/>
            <person name="O'Toole P.W."/>
        </authorList>
    </citation>
    <scope>NUCLEOTIDE SEQUENCE [LARGE SCALE GENOMIC DNA]</scope>
    <source>
        <strain evidence="1 2">DSM 23365</strain>
    </source>
</reference>
<evidence type="ECO:0008006" key="3">
    <source>
        <dbReference type="Google" id="ProtNLM"/>
    </source>
</evidence>
<evidence type="ECO:0000313" key="1">
    <source>
        <dbReference type="EMBL" id="KRN15519.1"/>
    </source>
</evidence>
<dbReference type="AlphaFoldDB" id="A0A0R2EGF5"/>
<accession>A0A0R2EGF5</accession>
<sequence>MKMNIEYPTLVEQGFAMMKKAGLNVTKEQVYKRMIDTGMIDKTGQPTQAAIDNGLIDECEQTSNGDYEPTTVAGMKRMYPMYEQFADSHFKRTELGWIADAYVIRAVANQQLNDPDSTEEQRQMAYGMLAQLNESGGNE</sequence>
<dbReference type="EMBL" id="AYZM01000178">
    <property type="protein sequence ID" value="KRN15519.1"/>
    <property type="molecule type" value="Genomic_DNA"/>
</dbReference>
<organism evidence="1 2">
    <name type="scientific">Secundilactobacillus similis DSM 23365 = JCM 2765</name>
    <dbReference type="NCBI Taxonomy" id="1423804"/>
    <lineage>
        <taxon>Bacteria</taxon>
        <taxon>Bacillati</taxon>
        <taxon>Bacillota</taxon>
        <taxon>Bacilli</taxon>
        <taxon>Lactobacillales</taxon>
        <taxon>Lactobacillaceae</taxon>
        <taxon>Secundilactobacillus</taxon>
    </lineage>
</organism>
<evidence type="ECO:0000313" key="2">
    <source>
        <dbReference type="Proteomes" id="UP000051442"/>
    </source>
</evidence>
<keyword evidence="2" id="KW-1185">Reference proteome</keyword>
<protein>
    <recommendedName>
        <fullName evidence="3">Prophage Lp4 protein 12</fullName>
    </recommendedName>
</protein>
<dbReference type="PATRIC" id="fig|1423804.4.peg.3079"/>
<dbReference type="RefSeq" id="WP_054733654.1">
    <property type="nucleotide sequence ID" value="NZ_AYZM01000178.1"/>
</dbReference>
<proteinExistence type="predicted"/>
<dbReference type="OrthoDB" id="2303045at2"/>
<name>A0A0R2EGF5_9LACO</name>
<dbReference type="Proteomes" id="UP000051442">
    <property type="component" value="Unassembled WGS sequence"/>
</dbReference>
<dbReference type="STRING" id="1423804.FD14_GL002859"/>
<gene>
    <name evidence="1" type="ORF">FD14_GL002859</name>
</gene>